<protein>
    <submittedName>
        <fullName evidence="4">DUF3971 domain-containing protein</fullName>
    </submittedName>
</protein>
<evidence type="ECO:0000256" key="2">
    <source>
        <dbReference type="SAM" id="Phobius"/>
    </source>
</evidence>
<accession>A0ABS1V1F8</accession>
<dbReference type="Pfam" id="PF13116">
    <property type="entry name" value="YhdP"/>
    <property type="match status" value="1"/>
</dbReference>
<feature type="region of interest" description="Disordered" evidence="1">
    <location>
        <begin position="917"/>
        <end position="943"/>
    </location>
</feature>
<comment type="caution">
    <text evidence="4">The sequence shown here is derived from an EMBL/GenBank/DDBJ whole genome shotgun (WGS) entry which is preliminary data.</text>
</comment>
<gene>
    <name evidence="4" type="ORF">JMJ55_08770</name>
</gene>
<evidence type="ECO:0000256" key="1">
    <source>
        <dbReference type="SAM" id="MobiDB-lite"/>
    </source>
</evidence>
<proteinExistence type="predicted"/>
<evidence type="ECO:0000313" key="5">
    <source>
        <dbReference type="Proteomes" id="UP000606490"/>
    </source>
</evidence>
<evidence type="ECO:0000313" key="4">
    <source>
        <dbReference type="EMBL" id="MBL6455412.1"/>
    </source>
</evidence>
<organism evidence="4 5">
    <name type="scientific">Belnapia mucosa</name>
    <dbReference type="NCBI Taxonomy" id="2804532"/>
    <lineage>
        <taxon>Bacteria</taxon>
        <taxon>Pseudomonadati</taxon>
        <taxon>Pseudomonadota</taxon>
        <taxon>Alphaproteobacteria</taxon>
        <taxon>Acetobacterales</taxon>
        <taxon>Roseomonadaceae</taxon>
        <taxon>Belnapia</taxon>
    </lineage>
</organism>
<evidence type="ECO:0000259" key="3">
    <source>
        <dbReference type="Pfam" id="PF13116"/>
    </source>
</evidence>
<keyword evidence="5" id="KW-1185">Reference proteome</keyword>
<dbReference type="InterPro" id="IPR025263">
    <property type="entry name" value="YhdP_central"/>
</dbReference>
<keyword evidence="2" id="KW-0812">Transmembrane</keyword>
<keyword evidence="2" id="KW-0472">Membrane</keyword>
<reference evidence="4 5" key="1">
    <citation type="submission" date="2021-01" db="EMBL/GenBank/DDBJ databases">
        <title>Belnapia mucosa sp. nov. and Belnapia arida sp. nov., isolated from the Tabernas Desert (Almeria, Spain).</title>
        <authorList>
            <person name="Molina-Menor E."/>
            <person name="Vidal-Verdu A."/>
            <person name="Calonge A."/>
            <person name="Satari L."/>
            <person name="Pereto Magraner J."/>
            <person name="Porcar Miralles M."/>
        </authorList>
    </citation>
    <scope>NUCLEOTIDE SEQUENCE [LARGE SCALE GENOMIC DNA]</scope>
    <source>
        <strain evidence="4 5">T6</strain>
    </source>
</reference>
<name>A0ABS1V1F8_9PROT</name>
<dbReference type="RefSeq" id="WP_202825153.1">
    <property type="nucleotide sequence ID" value="NZ_JAEUXJ010000003.1"/>
</dbReference>
<dbReference type="EMBL" id="JAEUXJ010000003">
    <property type="protein sequence ID" value="MBL6455412.1"/>
    <property type="molecule type" value="Genomic_DNA"/>
</dbReference>
<sequence length="1225" mass="129208">MTEAEGQARRRWRWLGPFGHACMATLLVLALALGGLAWRLAEAPLEIPFLARQIEAGVNTRPDGPRLSIGRAAIAWEGFRGGTAAPLDIRLEGVRLATQAGGPQLELPDAAATLSLRALLRGTLAPATISLRGLEVQAILAPDGGIGLDFGGGGDEESLALLNDLMRPASDRSPAAALRRLRLIDGRLNLTEAATGRRWSLEATQLDLRRAEAGGVQGEGSAVFRSGAVVVPVRLEGRAEGTPPRFSAAMSLPALRPSELATVWPPLAPLGLLDAPVALRAGAEFDAAGQPQHVEARLTAGAGAFDLGPQEGRPRRLPFAGLAIAATILGQDVELREARMQLPGNGGAPGPSLDVTGRLTRRGDGWAVALDLGAEPIEARDLPRYWPEGLAPEARAAALGSLPAGLLRDARLTARARLPEALDGLQLEEAHLGLAATGAVFDLGRNRRIAAEGAEIALSLTPDRLRLDRIRLRLPRASRPRGPVIEAKGAAERRDGIWRGALDLGIDAVAFADLPGYWPRGLGSPTGGERDWITRNITTGEIRNGRWHVEAEAPAEALDSLRVTALSGTAEASDATVHWLRPVPPATGVAGTAEFSLTEITLRARGGRQGVVEGGRAGLDLREGVVRFFNLDGDPGNADIQLQVAGPLADAVTLLKHPRLKLFERRPLTLQVAEGQADARLSIAFPLLDDLPVEELKIKASARVTEARLPGILLDRDLDRAGFDLTVDTDALKASGQALLLGSPVKLAVELDFRRGPATQVVERATLTGRLDAKQVALLGFDATRVLEGPVAVEARSERRRNGGGQVALRGDLTDARLGLEALNWAKQPGTAGTAEATLRIQGDSLVAVEGFRVEALELSLRGNARFGRASRLERVEFTESLFGGSRFIGEVRPPERGGAPWSIGLRGPLLDLRPVLGPAGHAEGGGARPSQPGPASAESGPPILLDLRFDRVTMGEERDLLGLQARGRTDARGVLREARATGRTAGSGMAPRPAPFEFSLTPRGEQRLLRLAAEDGGALLHALDLVNVIQGGRLSVSASYAEARPGAPLSGTAELEGFVLRDAPAAAKLLQAMTLYGVVEAMRGGRGMVFSRLVAPFTLTPEALVLADARAFSASLGVTAKGRILRERAVAEIEGTIVPAYVFNTLLGNLPLVGRLFSPEAGGGVFAATYRVQGPLADPAVVVNPLAALTPGFLRGLFGLFENGREATANRPTEPWDGRGPPPR</sequence>
<feature type="transmembrane region" description="Helical" evidence="2">
    <location>
        <begin position="21"/>
        <end position="41"/>
    </location>
</feature>
<feature type="domain" description="YhdP central" evidence="3">
    <location>
        <begin position="23"/>
        <end position="918"/>
    </location>
</feature>
<keyword evidence="2" id="KW-1133">Transmembrane helix</keyword>
<dbReference type="Proteomes" id="UP000606490">
    <property type="component" value="Unassembled WGS sequence"/>
</dbReference>